<evidence type="ECO:0000256" key="12">
    <source>
        <dbReference type="RuleBase" id="RU361193"/>
    </source>
</evidence>
<dbReference type="SUPFAM" id="SSF48225">
    <property type="entry name" value="Seven-hairpin glycosidases"/>
    <property type="match status" value="1"/>
</dbReference>
<keyword evidence="4 10" id="KW-0479">Metal-binding</keyword>
<comment type="pathway">
    <text evidence="2">Protein modification; protein glycosylation.</text>
</comment>
<dbReference type="GO" id="GO:0005975">
    <property type="term" value="P:carbohydrate metabolic process"/>
    <property type="evidence" value="ECO:0007669"/>
    <property type="project" value="InterPro"/>
</dbReference>
<evidence type="ECO:0000256" key="5">
    <source>
        <dbReference type="ARBA" id="ARBA00022801"/>
    </source>
</evidence>
<dbReference type="InterPro" id="IPR012341">
    <property type="entry name" value="6hp_glycosidase-like_sf"/>
</dbReference>
<reference evidence="14 15" key="1">
    <citation type="journal article" date="2016" name="Mol. Biol. Evol.">
        <title>Comparative Genomics of Early-Diverging Mushroom-Forming Fungi Provides Insights into the Origins of Lignocellulose Decay Capabilities.</title>
        <authorList>
            <person name="Nagy L.G."/>
            <person name="Riley R."/>
            <person name="Tritt A."/>
            <person name="Adam C."/>
            <person name="Daum C."/>
            <person name="Floudas D."/>
            <person name="Sun H."/>
            <person name="Yadav J.S."/>
            <person name="Pangilinan J."/>
            <person name="Larsson K.H."/>
            <person name="Matsuura K."/>
            <person name="Barry K."/>
            <person name="Labutti K."/>
            <person name="Kuo R."/>
            <person name="Ohm R.A."/>
            <person name="Bhattacharya S.S."/>
            <person name="Shirouzu T."/>
            <person name="Yoshinaga Y."/>
            <person name="Martin F.M."/>
            <person name="Grigoriev I.V."/>
            <person name="Hibbett D.S."/>
        </authorList>
    </citation>
    <scope>NUCLEOTIDE SEQUENCE [LARGE SCALE GENOMIC DNA]</scope>
    <source>
        <strain evidence="14 15">CBS 109695</strain>
    </source>
</reference>
<name>A0A166JP27_9AGAM</name>
<comment type="similarity">
    <text evidence="3 12">Belongs to the glycosyl hydrolase 47 family.</text>
</comment>
<keyword evidence="15" id="KW-1185">Reference proteome</keyword>
<dbReference type="EMBL" id="KV417550">
    <property type="protein sequence ID" value="KZP21066.1"/>
    <property type="molecule type" value="Genomic_DNA"/>
</dbReference>
<evidence type="ECO:0000256" key="10">
    <source>
        <dbReference type="PIRSR" id="PIRSR601382-2"/>
    </source>
</evidence>
<dbReference type="GO" id="GO:0004571">
    <property type="term" value="F:mannosyl-oligosaccharide 1,2-alpha-mannosidase activity"/>
    <property type="evidence" value="ECO:0007669"/>
    <property type="project" value="UniProtKB-EC"/>
</dbReference>
<sequence length="622" mass="70458">MVYADILHNQHVSRLLVFLRHKGITLRHLAFGSGILVFLWTSYFTFFSQPRRVQTALPSSAILRPAVEPTTEEWHNRAEQVKAAFVHTYRGYEEHAWGYDEIKPVSLQPQNNFNAWGVMIIDSMDTMYIMNLQDDFKRAVAFVEQSTWDVAEGYYAPFFETTIRYLGGLLSAYALSGEPILLKGADVLGHLLAPAFLTPSKMPVFAVSTTKHVNRGGEIGSIAEIATCQMEYYYLAKATNKQEFFDLAHNVNKQLYNASIDNMGGMLPTRWSLKTAQPTDTSLSVGAMADSAHEYLLKQYLMTAQTDKRSLELYLQATMMILTQLFYISPTRHLVYVTDTMSERFVPTHTFEHLSCFLPGLLALGAHTLPLDDLASMGIDLDALSQTFSPDARAGYAKLKGFNLKDVHMWAAESLAQTCYLTYADQPSGLGPDEVIMYTSPDPAKQRIKQGKSGGEKWVDTLVRWKASGSRGTPPGLQMQAPVIYTSHDRAFGPDNGGPLRDYALKKTGYLLRPETLESIYLLWRITGDSRWRDYGWNIFEAIEKETKVDGGYTSLNNVQFSPAHQRNELPSYFLAETLKYLYLLFTDEEIIPLDTYVFNTEGHPFPVFQWTEEQRREWGAP</sequence>
<feature type="binding site" evidence="10">
    <location>
        <position position="601"/>
    </location>
    <ligand>
        <name>Ca(2+)</name>
        <dbReference type="ChEBI" id="CHEBI:29108"/>
    </ligand>
</feature>
<keyword evidence="13" id="KW-0812">Transmembrane</keyword>
<evidence type="ECO:0000256" key="1">
    <source>
        <dbReference type="ARBA" id="ARBA00001913"/>
    </source>
</evidence>
<keyword evidence="6 10" id="KW-0106">Calcium</keyword>
<dbReference type="PANTHER" id="PTHR11742">
    <property type="entry name" value="MANNOSYL-OLIGOSACCHARIDE ALPHA-1,2-MANNOSIDASE-RELATED"/>
    <property type="match status" value="1"/>
</dbReference>
<dbReference type="STRING" id="436010.A0A166JP27"/>
<gene>
    <name evidence="14" type="ORF">FIBSPDRAFT_788733</name>
</gene>
<dbReference type="Proteomes" id="UP000076532">
    <property type="component" value="Unassembled WGS sequence"/>
</dbReference>
<keyword evidence="13" id="KW-1133">Transmembrane helix</keyword>
<dbReference type="InterPro" id="IPR050749">
    <property type="entry name" value="Glycosyl_Hydrolase_47"/>
</dbReference>
<evidence type="ECO:0000256" key="8">
    <source>
        <dbReference type="ARBA" id="ARBA00047669"/>
    </source>
</evidence>
<feature type="disulfide bond" evidence="11">
    <location>
        <begin position="356"/>
        <end position="419"/>
    </location>
</feature>
<evidence type="ECO:0000256" key="13">
    <source>
        <dbReference type="SAM" id="Phobius"/>
    </source>
</evidence>
<dbReference type="OrthoDB" id="8118055at2759"/>
<feature type="transmembrane region" description="Helical" evidence="13">
    <location>
        <begin position="29"/>
        <end position="47"/>
    </location>
</feature>
<evidence type="ECO:0000313" key="15">
    <source>
        <dbReference type="Proteomes" id="UP000076532"/>
    </source>
</evidence>
<evidence type="ECO:0000256" key="11">
    <source>
        <dbReference type="PIRSR" id="PIRSR601382-3"/>
    </source>
</evidence>
<accession>A0A166JP27</accession>
<evidence type="ECO:0000313" key="14">
    <source>
        <dbReference type="EMBL" id="KZP21066.1"/>
    </source>
</evidence>
<evidence type="ECO:0000256" key="4">
    <source>
        <dbReference type="ARBA" id="ARBA00022723"/>
    </source>
</evidence>
<dbReference type="PRINTS" id="PR00747">
    <property type="entry name" value="GLYHDRLASE47"/>
</dbReference>
<dbReference type="PANTHER" id="PTHR11742:SF55">
    <property type="entry name" value="ENDOPLASMIC RETICULUM MANNOSYL-OLIGOSACCHARIDE 1,2-ALPHA-MANNOSIDASE"/>
    <property type="match status" value="1"/>
</dbReference>
<dbReference type="InterPro" id="IPR001382">
    <property type="entry name" value="Glyco_hydro_47"/>
</dbReference>
<dbReference type="GO" id="GO:0016020">
    <property type="term" value="C:membrane"/>
    <property type="evidence" value="ECO:0007669"/>
    <property type="project" value="InterPro"/>
</dbReference>
<comment type="catalytic activity">
    <reaction evidence="9">
        <text>N(4)-(alpha-D-Man-(1-&gt;2)-alpha-D-Man-(1-&gt;2)-alpha-D-Man-(1-&gt;3)-[alpha-D-Man-(1-&gt;2)-alpha-D-Man-(1-&gt;3)-[alpha-D-Man-(1-&gt;2)-alpha-D-Man-(1-&gt;6)]-alpha-D-Man-(1-&gt;6)]-beta-D-Man-(1-&gt;4)-beta-D-GlcNAc-(1-&gt;4)-beta-D-GlcNAc)-L-asparaginyl-[protein] (N-glucan mannose isomer 9A1,2,3B1,2,3) + 4 H2O = N(4)-(alpha-D-Man-(1-&gt;3)-[alpha-D-Man-(1-&gt;3)-[alpha-D-Man-(1-&gt;6)]-alpha-D-Man-(1-&gt;6)]-beta-D-Man-(1-&gt;4)-beta-D-GlcNAc-(1-&gt;4)-beta-D-GlcNAc)-L-asparaginyl-[protein] (N-glucan mannose isomer 5A1,2) + 4 beta-D-mannose</text>
        <dbReference type="Rhea" id="RHEA:56008"/>
        <dbReference type="Rhea" id="RHEA-COMP:14356"/>
        <dbReference type="Rhea" id="RHEA-COMP:14367"/>
        <dbReference type="ChEBI" id="CHEBI:15377"/>
        <dbReference type="ChEBI" id="CHEBI:28563"/>
        <dbReference type="ChEBI" id="CHEBI:59087"/>
        <dbReference type="ChEBI" id="CHEBI:139493"/>
        <dbReference type="EC" id="3.2.1.113"/>
    </reaction>
</comment>
<dbReference type="GO" id="GO:0005509">
    <property type="term" value="F:calcium ion binding"/>
    <property type="evidence" value="ECO:0007669"/>
    <property type="project" value="InterPro"/>
</dbReference>
<protein>
    <recommendedName>
        <fullName evidence="12">alpha-1,2-Mannosidase</fullName>
        <ecNumber evidence="12">3.2.1.-</ecNumber>
    </recommendedName>
</protein>
<evidence type="ECO:0000256" key="6">
    <source>
        <dbReference type="ARBA" id="ARBA00022837"/>
    </source>
</evidence>
<dbReference type="InterPro" id="IPR036026">
    <property type="entry name" value="Seven-hairpin_glycosidases"/>
</dbReference>
<evidence type="ECO:0000256" key="7">
    <source>
        <dbReference type="ARBA" id="ARBA00023157"/>
    </source>
</evidence>
<evidence type="ECO:0000256" key="2">
    <source>
        <dbReference type="ARBA" id="ARBA00004922"/>
    </source>
</evidence>
<dbReference type="GO" id="GO:0005783">
    <property type="term" value="C:endoplasmic reticulum"/>
    <property type="evidence" value="ECO:0007669"/>
    <property type="project" value="TreeGrafter"/>
</dbReference>
<organism evidence="14 15">
    <name type="scientific">Athelia psychrophila</name>
    <dbReference type="NCBI Taxonomy" id="1759441"/>
    <lineage>
        <taxon>Eukaryota</taxon>
        <taxon>Fungi</taxon>
        <taxon>Dikarya</taxon>
        <taxon>Basidiomycota</taxon>
        <taxon>Agaricomycotina</taxon>
        <taxon>Agaricomycetes</taxon>
        <taxon>Agaricomycetidae</taxon>
        <taxon>Atheliales</taxon>
        <taxon>Atheliaceae</taxon>
        <taxon>Athelia</taxon>
    </lineage>
</organism>
<evidence type="ECO:0000256" key="9">
    <source>
        <dbReference type="ARBA" id="ARBA00048605"/>
    </source>
</evidence>
<keyword evidence="13" id="KW-0472">Membrane</keyword>
<dbReference type="GO" id="GO:0036503">
    <property type="term" value="P:ERAD pathway"/>
    <property type="evidence" value="ECO:0007669"/>
    <property type="project" value="UniProtKB-ARBA"/>
</dbReference>
<dbReference type="Pfam" id="PF01532">
    <property type="entry name" value="Glyco_hydro_47"/>
    <property type="match status" value="1"/>
</dbReference>
<comment type="catalytic activity">
    <reaction evidence="8">
        <text>N(4)-(alpha-D-Man-(1-&gt;2)-alpha-D-Man-(1-&gt;2)-alpha-D-Man-(1-&gt;3)-[alpha-D-Man-(1-&gt;3)-[alpha-D-Man-(1-&gt;2)-alpha-D-Man-(1-&gt;6)]-alpha-D-Man-(1-&gt;6)]-beta-D-Man-(1-&gt;4)-beta-D-GlcNAc-(1-&gt;4)-beta-D-GlcNAc)-L-asparaginyl-[protein] (N-glucan mannose isomer 8A1,2,3B1,3) + 3 H2O = N(4)-(alpha-D-Man-(1-&gt;3)-[alpha-D-Man-(1-&gt;3)-[alpha-D-Man-(1-&gt;6)]-alpha-D-Man-(1-&gt;6)]-beta-D-Man-(1-&gt;4)-beta-D-GlcNAc-(1-&gt;4)-beta-D-GlcNAc)-L-asparaginyl-[protein] (N-glucan mannose isomer 5A1,2) + 3 beta-D-mannose</text>
        <dbReference type="Rhea" id="RHEA:56028"/>
        <dbReference type="Rhea" id="RHEA-COMP:14358"/>
        <dbReference type="Rhea" id="RHEA-COMP:14367"/>
        <dbReference type="ChEBI" id="CHEBI:15377"/>
        <dbReference type="ChEBI" id="CHEBI:28563"/>
        <dbReference type="ChEBI" id="CHEBI:59087"/>
        <dbReference type="ChEBI" id="CHEBI:60628"/>
        <dbReference type="EC" id="3.2.1.113"/>
    </reaction>
</comment>
<evidence type="ECO:0000256" key="3">
    <source>
        <dbReference type="ARBA" id="ARBA00007658"/>
    </source>
</evidence>
<keyword evidence="7 11" id="KW-1015">Disulfide bond</keyword>
<proteinExistence type="inferred from homology"/>
<dbReference type="EC" id="3.2.1.-" evidence="12"/>
<keyword evidence="12" id="KW-0326">Glycosidase</keyword>
<keyword evidence="5 12" id="KW-0378">Hydrolase</keyword>
<dbReference type="AlphaFoldDB" id="A0A166JP27"/>
<dbReference type="Gene3D" id="1.50.10.10">
    <property type="match status" value="1"/>
</dbReference>
<comment type="cofactor">
    <cofactor evidence="1 10">
        <name>Ca(2+)</name>
        <dbReference type="ChEBI" id="CHEBI:29108"/>
    </cofactor>
</comment>